<feature type="region of interest" description="Disordered" evidence="1">
    <location>
        <begin position="1043"/>
        <end position="1373"/>
    </location>
</feature>
<dbReference type="Gene3D" id="2.30.29.30">
    <property type="entry name" value="Pleckstrin-homology domain (PH domain)/Phosphotyrosine-binding domain (PTB)"/>
    <property type="match status" value="1"/>
</dbReference>
<evidence type="ECO:0000256" key="1">
    <source>
        <dbReference type="SAM" id="MobiDB-lite"/>
    </source>
</evidence>
<gene>
    <name evidence="4" type="ORF">CHS0354_014483</name>
</gene>
<evidence type="ECO:0000313" key="4">
    <source>
        <dbReference type="EMBL" id="KAK3587966.1"/>
    </source>
</evidence>
<feature type="compositionally biased region" description="Pro residues" evidence="1">
    <location>
        <begin position="1043"/>
        <end position="1052"/>
    </location>
</feature>
<dbReference type="InterPro" id="IPR029071">
    <property type="entry name" value="Ubiquitin-like_domsf"/>
</dbReference>
<reference evidence="4" key="1">
    <citation type="journal article" date="2021" name="Genome Biol. Evol.">
        <title>A High-Quality Reference Genome for a Parasitic Bivalve with Doubly Uniparental Inheritance (Bivalvia: Unionida).</title>
        <authorList>
            <person name="Smith C.H."/>
        </authorList>
    </citation>
    <scope>NUCLEOTIDE SEQUENCE</scope>
    <source>
        <strain evidence="4">CHS0354</strain>
    </source>
</reference>
<dbReference type="InterPro" id="IPR039665">
    <property type="entry name" value="PH_APBB1IP"/>
</dbReference>
<proteinExistence type="predicted"/>
<protein>
    <recommendedName>
        <fullName evidence="6">Ras-associated and pleckstrin homology domains-containing protein 1</fullName>
    </recommendedName>
</protein>
<feature type="compositionally biased region" description="Low complexity" evidence="1">
    <location>
        <begin position="635"/>
        <end position="649"/>
    </location>
</feature>
<comment type="caution">
    <text evidence="4">The sequence shown here is derived from an EMBL/GenBank/DDBJ whole genome shotgun (WGS) entry which is preliminary data.</text>
</comment>
<dbReference type="InterPro" id="IPR011993">
    <property type="entry name" value="PH-like_dom_sf"/>
</dbReference>
<feature type="domain" description="PH" evidence="2">
    <location>
        <begin position="385"/>
        <end position="496"/>
    </location>
</feature>
<dbReference type="PROSITE" id="PS50200">
    <property type="entry name" value="RA"/>
    <property type="match status" value="1"/>
</dbReference>
<evidence type="ECO:0000313" key="5">
    <source>
        <dbReference type="Proteomes" id="UP001195483"/>
    </source>
</evidence>
<dbReference type="SUPFAM" id="SSF50729">
    <property type="entry name" value="PH domain-like"/>
    <property type="match status" value="1"/>
</dbReference>
<dbReference type="Pfam" id="PF00169">
    <property type="entry name" value="PH"/>
    <property type="match status" value="1"/>
</dbReference>
<evidence type="ECO:0008006" key="6">
    <source>
        <dbReference type="Google" id="ProtNLM"/>
    </source>
</evidence>
<keyword evidence="5" id="KW-1185">Reference proteome</keyword>
<dbReference type="PANTHER" id="PTHR11243:SF23">
    <property type="entry name" value="LD06925P"/>
    <property type="match status" value="1"/>
</dbReference>
<feature type="domain" description="Ras-associating" evidence="3">
    <location>
        <begin position="255"/>
        <end position="342"/>
    </location>
</feature>
<feature type="compositionally biased region" description="Basic and acidic residues" evidence="1">
    <location>
        <begin position="697"/>
        <end position="717"/>
    </location>
</feature>
<feature type="compositionally biased region" description="Polar residues" evidence="1">
    <location>
        <begin position="748"/>
        <end position="765"/>
    </location>
</feature>
<organism evidence="4 5">
    <name type="scientific">Potamilus streckersoni</name>
    <dbReference type="NCBI Taxonomy" id="2493646"/>
    <lineage>
        <taxon>Eukaryota</taxon>
        <taxon>Metazoa</taxon>
        <taxon>Spiralia</taxon>
        <taxon>Lophotrochozoa</taxon>
        <taxon>Mollusca</taxon>
        <taxon>Bivalvia</taxon>
        <taxon>Autobranchia</taxon>
        <taxon>Heteroconchia</taxon>
        <taxon>Palaeoheterodonta</taxon>
        <taxon>Unionida</taxon>
        <taxon>Unionoidea</taxon>
        <taxon>Unionidae</taxon>
        <taxon>Ambleminae</taxon>
        <taxon>Lampsilini</taxon>
        <taxon>Potamilus</taxon>
    </lineage>
</organism>
<feature type="region of interest" description="Disordered" evidence="1">
    <location>
        <begin position="629"/>
        <end position="731"/>
    </location>
</feature>
<dbReference type="PANTHER" id="PTHR11243">
    <property type="entry name" value="GROWTH FACTOR RECEPTOR-BOUND PROTEIN"/>
    <property type="match status" value="1"/>
</dbReference>
<feature type="compositionally biased region" description="Low complexity" evidence="1">
    <location>
        <begin position="775"/>
        <end position="806"/>
    </location>
</feature>
<evidence type="ECO:0000259" key="2">
    <source>
        <dbReference type="PROSITE" id="PS50003"/>
    </source>
</evidence>
<reference evidence="4" key="3">
    <citation type="submission" date="2023-05" db="EMBL/GenBank/DDBJ databases">
        <authorList>
            <person name="Smith C.H."/>
        </authorList>
    </citation>
    <scope>NUCLEOTIDE SEQUENCE</scope>
    <source>
        <strain evidence="4">CHS0354</strain>
        <tissue evidence="4">Mantle</tissue>
    </source>
</reference>
<dbReference type="InterPro" id="IPR000159">
    <property type="entry name" value="RA_dom"/>
</dbReference>
<dbReference type="Pfam" id="PF21989">
    <property type="entry name" value="RA_2"/>
    <property type="match status" value="1"/>
</dbReference>
<dbReference type="GO" id="GO:0007165">
    <property type="term" value="P:signal transduction"/>
    <property type="evidence" value="ECO:0007669"/>
    <property type="project" value="InterPro"/>
</dbReference>
<dbReference type="EMBL" id="JAEAOA010000895">
    <property type="protein sequence ID" value="KAK3587966.1"/>
    <property type="molecule type" value="Genomic_DNA"/>
</dbReference>
<sequence>MEEEAEYNTSSEVEPDSDHDDQDAENELGNWLLQLETLKMGLDPGETGTVRRRNKTVVTPKMAMESFRLSFLSNDENQDVNFDAILGELCELETQLSTTQSEILRGQQKFTSQTTTKDENRDSGNDLAQAELEALASEITRTLGFGQSMPVGDINYFHDNYPGDLQVCADALYDIGETDSAFSEITSLPSSESFTSMVTVSSSADTSSSGETCSTSSASTITPQSVQQYEEEQKTLSKADKIRIALEKIKEAKIKKLFVRAFAKDGSSKSILVDEKMTIAEVIQILSDKNHIRLNTEMAVVEHMPELFMERILEDHDSLVENMVMWTRDSKNKVVFESRTEKNDLFKCPEKYLLVSSSSEKGASLDPKRRENLIQEFFSGQGVQVPEVEGVLYLKSDCKKAWKKFFFVLRSSGLYYNPKGKVSKALKDLTCLVQFDYVDIYRGLGWKKKYHSPTDYCFALKHPQIQKKTSKFIRYMCAENKAALDQWIMGIRVAKYGKQLLTNYENLQKNIQSWDMRDLRSSLCDNGDHISVELNPGGDLRDSRLSVPEPGARHSIVTVKNSSLVRKGSSDLNGPDEVLCLEVTPLEEKKSYSLQNSIDQYQKPPVKRVSFSNTHSVINADSYEELVPVRHRDSITSASTDSSEDSTSSGEGRQMISHRSKLRAKLPVTTETTRQISEMVQSSVEGTSTVTYESMYPEDRRSSLQSQLERRESDRRKSAPMLQNNLHSKENHVDRMSEHFRDQRTHAQNLQESNLPSSPTISRSGSQKTSKTKKVQSSQQQVQSSYKTHSRGSSISSVESSGSEHSYIFSPTSPQPGKSSSTPYISHPFIFPEHDYSQTVSTYPTSHIYNDIYQTVDQSGSPKQPPPTAQKPAGRKSQQGHSRNSSKSSLESVEESEPQVCVATAVDNKSVVMSPTIAKKNTHLLTVDVSGRQNSQCTLPPAAVSVPILQNVPSSPPVSIALPVSRMPGTPPVSVASLMPNCSPKTPVQLNSLPHMQSPPPPQYETGVSQTGGVTFPSCALAIPPVGVATSNYLPGTPPPVAMSLPHYPPGSSPAGSTGRPKPPTPPQSGRDPQKGPEPPGVSSPSLPPPHPVLVTSSFAPVPPPPSVEQISSPLPIHIHRGSSSGIPVVKPVTPPVVPDHSGPNRSQKHAKSGSAGSITVAMGNQPIQRSHSRAETDYATSPRSPSVPSPGLPAEEHNYAPLPFLEELNRRSQMQKVGFQKPPTGDTKIPPETLPKPIDRRQKNKSASSQNKHKQVNQGTVVTIVANSAPTLHQDCKRPGLPPPLPKRSETTKLSSDPRLSSAGEYDHVPNEQNDIYANCEGIMDINDLPPPPPELLEGLQDSLKQNGVSGKTKIPPPPPKRSKDTQLSTSH</sequence>
<dbReference type="Gene3D" id="3.10.20.90">
    <property type="entry name" value="Phosphatidylinositol 3-kinase Catalytic Subunit, Chain A, domain 1"/>
    <property type="match status" value="1"/>
</dbReference>
<feature type="region of interest" description="Disordered" evidence="1">
    <location>
        <begin position="1"/>
        <end position="24"/>
    </location>
</feature>
<name>A0AAE0S9T9_9BIVA</name>
<dbReference type="PROSITE" id="PS50003">
    <property type="entry name" value="PH_DOMAIN"/>
    <property type="match status" value="1"/>
</dbReference>
<feature type="compositionally biased region" description="Pro residues" evidence="1">
    <location>
        <begin position="1076"/>
        <end position="1092"/>
    </location>
</feature>
<dbReference type="SUPFAM" id="SSF54236">
    <property type="entry name" value="Ubiquitin-like"/>
    <property type="match status" value="1"/>
</dbReference>
<dbReference type="CDD" id="cd01259">
    <property type="entry name" value="PH_APBB1IP"/>
    <property type="match status" value="1"/>
</dbReference>
<feature type="region of interest" description="Disordered" evidence="1">
    <location>
        <begin position="748"/>
        <end position="821"/>
    </location>
</feature>
<feature type="compositionally biased region" description="Polar residues" evidence="1">
    <location>
        <begin position="669"/>
        <end position="692"/>
    </location>
</feature>
<accession>A0AAE0S9T9</accession>
<dbReference type="SMART" id="SM00314">
    <property type="entry name" value="RA"/>
    <property type="match status" value="1"/>
</dbReference>
<feature type="region of interest" description="Disordered" evidence="1">
    <location>
        <begin position="856"/>
        <end position="898"/>
    </location>
</feature>
<dbReference type="InterPro" id="IPR039664">
    <property type="entry name" value="GRB/APBB1IP"/>
</dbReference>
<dbReference type="InterPro" id="IPR001849">
    <property type="entry name" value="PH_domain"/>
</dbReference>
<reference evidence="4" key="2">
    <citation type="journal article" date="2021" name="Genome Biol. Evol.">
        <title>Developing a high-quality reference genome for a parasitic bivalve with doubly uniparental inheritance (Bivalvia: Unionida).</title>
        <authorList>
            <person name="Smith C.H."/>
        </authorList>
    </citation>
    <scope>NUCLEOTIDE SEQUENCE</scope>
    <source>
        <strain evidence="4">CHS0354</strain>
        <tissue evidence="4">Mantle</tissue>
    </source>
</reference>
<feature type="compositionally biased region" description="Low complexity" evidence="1">
    <location>
        <begin position="882"/>
        <end position="891"/>
    </location>
</feature>
<feature type="compositionally biased region" description="Polar residues" evidence="1">
    <location>
        <begin position="1246"/>
        <end position="1272"/>
    </location>
</feature>
<feature type="compositionally biased region" description="Acidic residues" evidence="1">
    <location>
        <begin position="13"/>
        <end position="24"/>
    </location>
</feature>
<evidence type="ECO:0000259" key="3">
    <source>
        <dbReference type="PROSITE" id="PS50200"/>
    </source>
</evidence>
<dbReference type="Proteomes" id="UP001195483">
    <property type="component" value="Unassembled WGS sequence"/>
</dbReference>
<feature type="compositionally biased region" description="Polar residues" evidence="1">
    <location>
        <begin position="809"/>
        <end position="821"/>
    </location>
</feature>
<dbReference type="SMART" id="SM00233">
    <property type="entry name" value="PH"/>
    <property type="match status" value="1"/>
</dbReference>